<feature type="transmembrane region" description="Helical" evidence="11">
    <location>
        <begin position="6"/>
        <end position="24"/>
    </location>
</feature>
<dbReference type="Proteomes" id="UP000077266">
    <property type="component" value="Unassembled WGS sequence"/>
</dbReference>
<name>A0A165KJ50_EXIGL</name>
<dbReference type="GO" id="GO:0005506">
    <property type="term" value="F:iron ion binding"/>
    <property type="evidence" value="ECO:0007669"/>
    <property type="project" value="InterPro"/>
</dbReference>
<evidence type="ECO:0000256" key="9">
    <source>
        <dbReference type="PIRSR" id="PIRSR602401-1"/>
    </source>
</evidence>
<protein>
    <submittedName>
        <fullName evidence="12">Cytochrome P450</fullName>
    </submittedName>
</protein>
<keyword evidence="11" id="KW-0472">Membrane</keyword>
<dbReference type="EMBL" id="KV425943">
    <property type="protein sequence ID" value="KZV96412.1"/>
    <property type="molecule type" value="Genomic_DNA"/>
</dbReference>
<dbReference type="Pfam" id="PF00067">
    <property type="entry name" value="p450"/>
    <property type="match status" value="1"/>
</dbReference>
<keyword evidence="11" id="KW-0812">Transmembrane</keyword>
<dbReference type="Gene3D" id="1.10.630.10">
    <property type="entry name" value="Cytochrome P450"/>
    <property type="match status" value="1"/>
</dbReference>
<dbReference type="OrthoDB" id="2789670at2759"/>
<dbReference type="InterPro" id="IPR036396">
    <property type="entry name" value="Cyt_P450_sf"/>
</dbReference>
<dbReference type="PROSITE" id="PS00086">
    <property type="entry name" value="CYTOCHROME_P450"/>
    <property type="match status" value="1"/>
</dbReference>
<dbReference type="STRING" id="1314781.A0A165KJ50"/>
<dbReference type="GO" id="GO:0020037">
    <property type="term" value="F:heme binding"/>
    <property type="evidence" value="ECO:0007669"/>
    <property type="project" value="InterPro"/>
</dbReference>
<dbReference type="AlphaFoldDB" id="A0A165KJ50"/>
<dbReference type="GO" id="GO:0004497">
    <property type="term" value="F:monooxygenase activity"/>
    <property type="evidence" value="ECO:0007669"/>
    <property type="project" value="UniProtKB-KW"/>
</dbReference>
<organism evidence="12 13">
    <name type="scientific">Exidia glandulosa HHB12029</name>
    <dbReference type="NCBI Taxonomy" id="1314781"/>
    <lineage>
        <taxon>Eukaryota</taxon>
        <taxon>Fungi</taxon>
        <taxon>Dikarya</taxon>
        <taxon>Basidiomycota</taxon>
        <taxon>Agaricomycotina</taxon>
        <taxon>Agaricomycetes</taxon>
        <taxon>Auriculariales</taxon>
        <taxon>Exidiaceae</taxon>
        <taxon>Exidia</taxon>
    </lineage>
</organism>
<dbReference type="InParanoid" id="A0A165KJ50"/>
<evidence type="ECO:0000256" key="6">
    <source>
        <dbReference type="ARBA" id="ARBA00023002"/>
    </source>
</evidence>
<evidence type="ECO:0000313" key="13">
    <source>
        <dbReference type="Proteomes" id="UP000077266"/>
    </source>
</evidence>
<reference evidence="12 13" key="1">
    <citation type="journal article" date="2016" name="Mol. Biol. Evol.">
        <title>Comparative Genomics of Early-Diverging Mushroom-Forming Fungi Provides Insights into the Origins of Lignocellulose Decay Capabilities.</title>
        <authorList>
            <person name="Nagy L.G."/>
            <person name="Riley R."/>
            <person name="Tritt A."/>
            <person name="Adam C."/>
            <person name="Daum C."/>
            <person name="Floudas D."/>
            <person name="Sun H."/>
            <person name="Yadav J.S."/>
            <person name="Pangilinan J."/>
            <person name="Larsson K.H."/>
            <person name="Matsuura K."/>
            <person name="Barry K."/>
            <person name="Labutti K."/>
            <person name="Kuo R."/>
            <person name="Ohm R.A."/>
            <person name="Bhattacharya S.S."/>
            <person name="Shirouzu T."/>
            <person name="Yoshinaga Y."/>
            <person name="Martin F.M."/>
            <person name="Grigoriev I.V."/>
            <person name="Hibbett D.S."/>
        </authorList>
    </citation>
    <scope>NUCLEOTIDE SEQUENCE [LARGE SCALE GENOMIC DNA]</scope>
    <source>
        <strain evidence="12 13">HHB12029</strain>
    </source>
</reference>
<keyword evidence="5 9" id="KW-0479">Metal-binding</keyword>
<keyword evidence="6 10" id="KW-0560">Oxidoreductase</keyword>
<evidence type="ECO:0000256" key="1">
    <source>
        <dbReference type="ARBA" id="ARBA00001971"/>
    </source>
</evidence>
<dbReference type="GO" id="GO:0016705">
    <property type="term" value="F:oxidoreductase activity, acting on paired donors, with incorporation or reduction of molecular oxygen"/>
    <property type="evidence" value="ECO:0007669"/>
    <property type="project" value="InterPro"/>
</dbReference>
<dbReference type="InterPro" id="IPR002401">
    <property type="entry name" value="Cyt_P450_E_grp-I"/>
</dbReference>
<evidence type="ECO:0000256" key="5">
    <source>
        <dbReference type="ARBA" id="ARBA00022723"/>
    </source>
</evidence>
<gene>
    <name evidence="12" type="ORF">EXIGLDRAFT_671127</name>
</gene>
<accession>A0A165KJ50</accession>
<keyword evidence="4 9" id="KW-0349">Heme</keyword>
<evidence type="ECO:0000256" key="10">
    <source>
        <dbReference type="RuleBase" id="RU000461"/>
    </source>
</evidence>
<keyword evidence="7 9" id="KW-0408">Iron</keyword>
<comment type="cofactor">
    <cofactor evidence="1 9">
        <name>heme</name>
        <dbReference type="ChEBI" id="CHEBI:30413"/>
    </cofactor>
</comment>
<evidence type="ECO:0000256" key="4">
    <source>
        <dbReference type="ARBA" id="ARBA00022617"/>
    </source>
</evidence>
<sequence length="502" mass="56330">MPLTALDHVVGLATVAFAIAALILRRRASNSLPLPPGPPKRFIVGNIPDMPTGQAWLTYEKWAKEYGDIVHLQVGRQDIILLNTYEAAFELFERRSSQYSDRADHIMLNDFAGFSWSPSTMRYGPEWRRHRALLHRMFHPTACAAYVDAETRHARALLRRIVRTNVEDPMVHIRHTVGALVMDITYGIDVAEINDPWLALCDNAVEIFSRVAVPGAFLVGALPFLRYVPEWMPGAGWKRQAREWKTVVTRFADAPFEHVRDAMTSGQTYRNCVVSSLLADFPAPEDSLAVRNVGAIIYAAGTDTTAAILHIFLLAMVLNPSAQRSAQAELDALGRLPTLEDRTKLPYLNALLKEVLRWHPVQPLNGGHVSTEEDEFRGYRIPKGTSLHSNNWAMFRDERVYGEDVLAFRPERFLVPKPPRDANAVFGFGRRACPGRFLADNIVFLFASYMLVGFDILPPKDGSPVEARFRSGFFSPPEPFKCELKPRSGPAVQTILQVGAEE</sequence>
<evidence type="ECO:0000256" key="7">
    <source>
        <dbReference type="ARBA" id="ARBA00023004"/>
    </source>
</evidence>
<evidence type="ECO:0000256" key="8">
    <source>
        <dbReference type="ARBA" id="ARBA00023033"/>
    </source>
</evidence>
<dbReference type="PANTHER" id="PTHR46300:SF7">
    <property type="entry name" value="P450, PUTATIVE (EUROFUNG)-RELATED"/>
    <property type="match status" value="1"/>
</dbReference>
<dbReference type="InterPro" id="IPR050364">
    <property type="entry name" value="Cytochrome_P450_fung"/>
</dbReference>
<dbReference type="InterPro" id="IPR017972">
    <property type="entry name" value="Cyt_P450_CS"/>
</dbReference>
<evidence type="ECO:0000256" key="11">
    <source>
        <dbReference type="SAM" id="Phobius"/>
    </source>
</evidence>
<keyword evidence="8 10" id="KW-0503">Monooxygenase</keyword>
<keyword evidence="13" id="KW-1185">Reference proteome</keyword>
<dbReference type="PANTHER" id="PTHR46300">
    <property type="entry name" value="P450, PUTATIVE (EUROFUNG)-RELATED-RELATED"/>
    <property type="match status" value="1"/>
</dbReference>
<comment type="similarity">
    <text evidence="3 10">Belongs to the cytochrome P450 family.</text>
</comment>
<dbReference type="PRINTS" id="PR00463">
    <property type="entry name" value="EP450I"/>
</dbReference>
<dbReference type="SUPFAM" id="SSF48264">
    <property type="entry name" value="Cytochrome P450"/>
    <property type="match status" value="1"/>
</dbReference>
<evidence type="ECO:0000256" key="2">
    <source>
        <dbReference type="ARBA" id="ARBA00005179"/>
    </source>
</evidence>
<proteinExistence type="inferred from homology"/>
<dbReference type="InterPro" id="IPR001128">
    <property type="entry name" value="Cyt_P450"/>
</dbReference>
<feature type="binding site" description="axial binding residue" evidence="9">
    <location>
        <position position="433"/>
    </location>
    <ligand>
        <name>heme</name>
        <dbReference type="ChEBI" id="CHEBI:30413"/>
    </ligand>
    <ligandPart>
        <name>Fe</name>
        <dbReference type="ChEBI" id="CHEBI:18248"/>
    </ligandPart>
</feature>
<evidence type="ECO:0000256" key="3">
    <source>
        <dbReference type="ARBA" id="ARBA00010617"/>
    </source>
</evidence>
<dbReference type="CDD" id="cd11065">
    <property type="entry name" value="CYP64-like"/>
    <property type="match status" value="1"/>
</dbReference>
<comment type="pathway">
    <text evidence="2">Secondary metabolite biosynthesis.</text>
</comment>
<keyword evidence="11" id="KW-1133">Transmembrane helix</keyword>
<evidence type="ECO:0000313" key="12">
    <source>
        <dbReference type="EMBL" id="KZV96412.1"/>
    </source>
</evidence>
<dbReference type="PRINTS" id="PR00385">
    <property type="entry name" value="P450"/>
</dbReference>